<feature type="chain" id="PRO_5015770491" description="Secretion system C-terminal sorting domain-containing protein" evidence="3">
    <location>
        <begin position="24"/>
        <end position="537"/>
    </location>
</feature>
<accession>A0A2S7WTW6</accession>
<organism evidence="5 6">
    <name type="scientific">Polaribacter porphyrae</name>
    <dbReference type="NCBI Taxonomy" id="1137780"/>
    <lineage>
        <taxon>Bacteria</taxon>
        <taxon>Pseudomonadati</taxon>
        <taxon>Bacteroidota</taxon>
        <taxon>Flavobacteriia</taxon>
        <taxon>Flavobacteriales</taxon>
        <taxon>Flavobacteriaceae</taxon>
    </lineage>
</organism>
<keyword evidence="1 3" id="KW-0732">Signal</keyword>
<dbReference type="EMBL" id="MSCN01000001">
    <property type="protein sequence ID" value="PQJ81040.1"/>
    <property type="molecule type" value="Genomic_DNA"/>
</dbReference>
<dbReference type="Pfam" id="PF18962">
    <property type="entry name" value="Por_Secre_tail"/>
    <property type="match status" value="1"/>
</dbReference>
<dbReference type="InterPro" id="IPR026444">
    <property type="entry name" value="Secre_tail"/>
</dbReference>
<feature type="region of interest" description="Disordered" evidence="2">
    <location>
        <begin position="238"/>
        <end position="259"/>
    </location>
</feature>
<dbReference type="RefSeq" id="WP_170063292.1">
    <property type="nucleotide sequence ID" value="NZ_MSCN01000001.1"/>
</dbReference>
<feature type="compositionally biased region" description="Low complexity" evidence="2">
    <location>
        <begin position="238"/>
        <end position="249"/>
    </location>
</feature>
<dbReference type="NCBIfam" id="TIGR04183">
    <property type="entry name" value="Por_Secre_tail"/>
    <property type="match status" value="1"/>
</dbReference>
<evidence type="ECO:0000256" key="1">
    <source>
        <dbReference type="ARBA" id="ARBA00022729"/>
    </source>
</evidence>
<reference evidence="5 6" key="1">
    <citation type="submission" date="2016-12" db="EMBL/GenBank/DDBJ databases">
        <title>Trade-off between light-utilization and light-protection in marine flavobacteria.</title>
        <authorList>
            <person name="Kumagai Y."/>
            <person name="Yoshizawa S."/>
            <person name="Kogure K."/>
            <person name="Iwasaki W."/>
        </authorList>
    </citation>
    <scope>NUCLEOTIDE SEQUENCE [LARGE SCALE GENOMIC DNA]</scope>
    <source>
        <strain evidence="5 6">NBRC 108759</strain>
    </source>
</reference>
<sequence length="537" mass="58197">MKTKLLFIMIALLLSLKNLGQTAQINWDKTIGGTGIDNMTSVITTSDGGYFLIGDSKSNISGDKTENSKGERDYWVVKLKADRTVEWEKTIGGSGIDICTAVVQTSDGGYFVGGYSISNASGDKTEDNIGANDSFDYWVLKLNATGTIEWQKTLGGDLVEELHSVAQTSDGGYILGGHSNSNISGNKTEDSKGGSDYWIVKLASNGSIDWQKTIGGSQTDRWVNKIFQTQDGGYVLGGQSFSGSSASGPDGDKTEPNKGNGDYWILKLTTIGNIEWQKTLGGAQSDTFNDIIQSNTGGFLIIGSSDSGISGDKTEARRGDFSISDVWIVKLENGGDVSWDKTIGGARFDFGLSVVQDANNNYILGMYSNSNISDEKTEDSKGFYDYWVMSISESKMINWDKTIGGGDDDKLSKIIKDTSNNYVLAGSSISNISGDKTENSKQTGNNDFWIANFQISSTASIKENSLSDVQIYPNPSSDKITINIDAIKSVDFFDINGKKVKTFSKNRIDITDLKTGVYILKITSKSNQISHKKLVVQ</sequence>
<protein>
    <recommendedName>
        <fullName evidence="4">Secretion system C-terminal sorting domain-containing protein</fullName>
    </recommendedName>
</protein>
<feature type="domain" description="Secretion system C-terminal sorting" evidence="4">
    <location>
        <begin position="471"/>
        <end position="536"/>
    </location>
</feature>
<evidence type="ECO:0000256" key="3">
    <source>
        <dbReference type="SAM" id="SignalP"/>
    </source>
</evidence>
<dbReference type="PANTHER" id="PTHR42754">
    <property type="entry name" value="ENDOGLUCANASE"/>
    <property type="match status" value="1"/>
</dbReference>
<name>A0A2S7WTW6_9FLAO</name>
<evidence type="ECO:0000259" key="4">
    <source>
        <dbReference type="Pfam" id="PF18962"/>
    </source>
</evidence>
<dbReference type="AlphaFoldDB" id="A0A2S7WTW6"/>
<keyword evidence="6" id="KW-1185">Reference proteome</keyword>
<evidence type="ECO:0000313" key="6">
    <source>
        <dbReference type="Proteomes" id="UP000238882"/>
    </source>
</evidence>
<gene>
    <name evidence="5" type="ORF">BTO18_15205</name>
</gene>
<dbReference type="Proteomes" id="UP000238882">
    <property type="component" value="Unassembled WGS sequence"/>
</dbReference>
<evidence type="ECO:0000313" key="5">
    <source>
        <dbReference type="EMBL" id="PQJ81040.1"/>
    </source>
</evidence>
<comment type="caution">
    <text evidence="5">The sequence shown here is derived from an EMBL/GenBank/DDBJ whole genome shotgun (WGS) entry which is preliminary data.</text>
</comment>
<proteinExistence type="predicted"/>
<evidence type="ECO:0000256" key="2">
    <source>
        <dbReference type="SAM" id="MobiDB-lite"/>
    </source>
</evidence>
<dbReference type="PANTHER" id="PTHR42754:SF1">
    <property type="entry name" value="LIPOPROTEIN"/>
    <property type="match status" value="1"/>
</dbReference>
<feature type="signal peptide" evidence="3">
    <location>
        <begin position="1"/>
        <end position="23"/>
    </location>
</feature>